<name>A0AAT9JAK3_9SECO</name>
<evidence type="ECO:0000256" key="17">
    <source>
        <dbReference type="ARBA" id="ARBA00022989"/>
    </source>
</evidence>
<dbReference type="InterPro" id="IPR027417">
    <property type="entry name" value="P-loop_NTPase"/>
</dbReference>
<dbReference type="GO" id="GO:0004197">
    <property type="term" value="F:cysteine-type endopeptidase activity"/>
    <property type="evidence" value="ECO:0007669"/>
    <property type="project" value="InterPro"/>
</dbReference>
<dbReference type="GO" id="GO:0033644">
    <property type="term" value="C:host cell membrane"/>
    <property type="evidence" value="ECO:0007669"/>
    <property type="project" value="UniProtKB-SubCell"/>
</dbReference>
<dbReference type="GO" id="GO:0003968">
    <property type="term" value="F:RNA-directed RNA polymerase activity"/>
    <property type="evidence" value="ECO:0007669"/>
    <property type="project" value="UniProtKB-KW"/>
</dbReference>
<evidence type="ECO:0000313" key="25">
    <source>
        <dbReference type="EMBL" id="DBA54715.1"/>
    </source>
</evidence>
<organism evidence="25">
    <name type="scientific">Grapevine fabavirus 2</name>
    <dbReference type="NCBI Taxonomy" id="3115799"/>
    <lineage>
        <taxon>Viruses</taxon>
        <taxon>Riboviria</taxon>
        <taxon>Orthornavirae</taxon>
        <taxon>Pisuviricota</taxon>
        <taxon>Pisoniviricetes</taxon>
        <taxon>Picornavirales</taxon>
        <taxon>Secoviridae</taxon>
        <taxon>Comovirinae</taxon>
        <taxon>Fabavirus</taxon>
    </lineage>
</organism>
<dbReference type="Gene3D" id="1.20.960.20">
    <property type="match status" value="1"/>
</dbReference>
<evidence type="ECO:0000256" key="20">
    <source>
        <dbReference type="ARBA" id="ARBA00045667"/>
    </source>
</evidence>
<dbReference type="SUPFAM" id="SSF50494">
    <property type="entry name" value="Trypsin-like serine proteases"/>
    <property type="match status" value="1"/>
</dbReference>
<keyword evidence="11" id="KW-0548">Nucleotidyltransferase</keyword>
<dbReference type="GO" id="GO:0006351">
    <property type="term" value="P:DNA-templated transcription"/>
    <property type="evidence" value="ECO:0007669"/>
    <property type="project" value="InterPro"/>
</dbReference>
<evidence type="ECO:0000256" key="11">
    <source>
        <dbReference type="ARBA" id="ARBA00022695"/>
    </source>
</evidence>
<reference evidence="25" key="2">
    <citation type="journal article" date="2024" name="Arch. Virol.">
        <title>Probing of plant transcriptomes reveals the hidden genetic diversity of the family Secoviridae.</title>
        <authorList>
            <person name="Sidharthan V.K."/>
            <person name="Reddy V."/>
            <person name="Kiran G."/>
            <person name="Rajeswari V."/>
            <person name="Baranwal V.K."/>
            <person name="Kumar M.K."/>
            <person name="Kumar K.S."/>
        </authorList>
    </citation>
    <scope>NUCLEOTIDE SEQUENCE</scope>
    <source>
        <strain evidence="25">Grapevine</strain>
    </source>
</reference>
<keyword evidence="10 21" id="KW-0812">Transmembrane</keyword>
<evidence type="ECO:0000259" key="24">
    <source>
        <dbReference type="PROSITE" id="PS51874"/>
    </source>
</evidence>
<keyword evidence="8" id="KW-0645">Protease</keyword>
<dbReference type="SUPFAM" id="SSF56672">
    <property type="entry name" value="DNA/RNA polymerases"/>
    <property type="match status" value="1"/>
</dbReference>
<dbReference type="EMBL" id="BK065046">
    <property type="protein sequence ID" value="DBA54715.1"/>
    <property type="molecule type" value="Genomic_RNA"/>
</dbReference>
<keyword evidence="17 21" id="KW-1133">Transmembrane helix</keyword>
<feature type="transmembrane region" description="Helical" evidence="21">
    <location>
        <begin position="224"/>
        <end position="242"/>
    </location>
</feature>
<keyword evidence="21" id="KW-0472">Membrane</keyword>
<dbReference type="Pfam" id="PF00910">
    <property type="entry name" value="RNA_helicase"/>
    <property type="match status" value="1"/>
</dbReference>
<keyword evidence="15" id="KW-0067">ATP-binding</keyword>
<dbReference type="GO" id="GO:0005524">
    <property type="term" value="F:ATP binding"/>
    <property type="evidence" value="ECO:0007669"/>
    <property type="project" value="UniProtKB-KW"/>
</dbReference>
<dbReference type="PROSITE" id="PS51874">
    <property type="entry name" value="PCV_3C_PRO"/>
    <property type="match status" value="1"/>
</dbReference>
<dbReference type="PROSITE" id="PS50507">
    <property type="entry name" value="RDRP_SSRNA_POS"/>
    <property type="match status" value="1"/>
</dbReference>
<dbReference type="GO" id="GO:0044165">
    <property type="term" value="C:host cell endoplasmic reticulum"/>
    <property type="evidence" value="ECO:0007669"/>
    <property type="project" value="UniProtKB-SubCell"/>
</dbReference>
<evidence type="ECO:0000256" key="1">
    <source>
        <dbReference type="ARBA" id="ARBA00002583"/>
    </source>
</evidence>
<dbReference type="GO" id="GO:0006508">
    <property type="term" value="P:proteolysis"/>
    <property type="evidence" value="ECO:0007669"/>
    <property type="project" value="UniProtKB-KW"/>
</dbReference>
<comment type="function">
    <text evidence="1">Plays a role in RNA replication. It is covalently linked to the 5'terminus of both viral single-stranded RNA1 and RNA2 molecules.</text>
</comment>
<feature type="domain" description="RdRp catalytic" evidence="22">
    <location>
        <begin position="1376"/>
        <end position="1503"/>
    </location>
</feature>
<evidence type="ECO:0000256" key="2">
    <source>
        <dbReference type="ARBA" id="ARBA00003602"/>
    </source>
</evidence>
<comment type="function">
    <text evidence="20">Down-regulates the RNA1 polyprotein processing and enhances trans-cleavage of RNA2 polyproteins. The protease cofactor and the putative helicase seem to target the replication complexes to ER membranes. Their physical association causes the membrane rearrangement of host ER that may result in formation of the small membranous vesicles that are the site of viral RNA synthesis.</text>
</comment>
<feature type="domain" description="Peptidase C3" evidence="24">
    <location>
        <begin position="898"/>
        <end position="1099"/>
    </location>
</feature>
<evidence type="ECO:0000256" key="10">
    <source>
        <dbReference type="ARBA" id="ARBA00022692"/>
    </source>
</evidence>
<dbReference type="GO" id="GO:0003724">
    <property type="term" value="F:RNA helicase activity"/>
    <property type="evidence" value="ECO:0007669"/>
    <property type="project" value="InterPro"/>
</dbReference>
<evidence type="ECO:0000256" key="21">
    <source>
        <dbReference type="SAM" id="Phobius"/>
    </source>
</evidence>
<feature type="transmembrane region" description="Helical" evidence="21">
    <location>
        <begin position="191"/>
        <end position="212"/>
    </location>
</feature>
<evidence type="ECO:0000256" key="12">
    <source>
        <dbReference type="ARBA" id="ARBA00022741"/>
    </source>
</evidence>
<dbReference type="SUPFAM" id="SSF52540">
    <property type="entry name" value="P-loop containing nucleoside triphosphate hydrolases"/>
    <property type="match status" value="1"/>
</dbReference>
<keyword evidence="7" id="KW-0696">RNA-directed RNA polymerase</keyword>
<reference evidence="25" key="1">
    <citation type="submission" date="2023-11" db="EMBL/GenBank/DDBJ databases">
        <authorList>
            <person name="Sidharthan V.K."/>
            <person name="Reddy V."/>
            <person name="Kiran G."/>
            <person name="Rajeswari V."/>
            <person name="Baranwal V.K."/>
        </authorList>
    </citation>
    <scope>NUCLEOTIDE SEQUENCE</scope>
    <source>
        <strain evidence="25">Grapevine</strain>
    </source>
</reference>
<dbReference type="Gene3D" id="3.30.70.270">
    <property type="match status" value="1"/>
</dbReference>
<dbReference type="InterPro" id="IPR043502">
    <property type="entry name" value="DNA/RNA_pol_sf"/>
</dbReference>
<dbReference type="InterPro" id="IPR009003">
    <property type="entry name" value="Peptidase_S1_PA"/>
</dbReference>
<evidence type="ECO:0000256" key="15">
    <source>
        <dbReference type="ARBA" id="ARBA00022840"/>
    </source>
</evidence>
<protein>
    <recommendedName>
        <fullName evidence="6">RNA1 polyprotein</fullName>
    </recommendedName>
    <alternativeName>
        <fullName evidence="19">Genome polyprotein B</fullName>
    </alternativeName>
</protein>
<dbReference type="InterPro" id="IPR001205">
    <property type="entry name" value="RNA-dir_pol_C"/>
</dbReference>
<evidence type="ECO:0000256" key="7">
    <source>
        <dbReference type="ARBA" id="ARBA00022484"/>
    </source>
</evidence>
<accession>A0AAT9JAK3</accession>
<evidence type="ECO:0000259" key="23">
    <source>
        <dbReference type="PROSITE" id="PS51218"/>
    </source>
</evidence>
<evidence type="ECO:0000256" key="13">
    <source>
        <dbReference type="ARBA" id="ARBA00022801"/>
    </source>
</evidence>
<evidence type="ECO:0000256" key="16">
    <source>
        <dbReference type="ARBA" id="ARBA00022953"/>
    </source>
</evidence>
<keyword evidence="14" id="KW-0788">Thiol protease</keyword>
<evidence type="ECO:0000256" key="6">
    <source>
        <dbReference type="ARBA" id="ARBA00020936"/>
    </source>
</evidence>
<dbReference type="InterPro" id="IPR044067">
    <property type="entry name" value="PCV_3C_PRO"/>
</dbReference>
<evidence type="ECO:0000256" key="4">
    <source>
        <dbReference type="ARBA" id="ARBA00004354"/>
    </source>
</evidence>
<evidence type="ECO:0000256" key="19">
    <source>
        <dbReference type="ARBA" id="ARBA00032135"/>
    </source>
</evidence>
<feature type="domain" description="SF3 helicase" evidence="23">
    <location>
        <begin position="423"/>
        <end position="593"/>
    </location>
</feature>
<keyword evidence="9" id="KW-0808">Transferase</keyword>
<comment type="function">
    <text evidence="2">Thiol protease that cleaves the RNA1 and RNA2 polyproteins.</text>
</comment>
<dbReference type="InterPro" id="IPR007094">
    <property type="entry name" value="RNA-dir_pol_PSvirus"/>
</dbReference>
<evidence type="ECO:0000256" key="8">
    <source>
        <dbReference type="ARBA" id="ARBA00022670"/>
    </source>
</evidence>
<evidence type="ECO:0000256" key="14">
    <source>
        <dbReference type="ARBA" id="ARBA00022807"/>
    </source>
</evidence>
<dbReference type="InterPro" id="IPR014759">
    <property type="entry name" value="Helicase_SF3_ssRNA_vir"/>
</dbReference>
<evidence type="ECO:0000259" key="22">
    <source>
        <dbReference type="PROSITE" id="PS50507"/>
    </source>
</evidence>
<comment type="function">
    <text evidence="3">Replicates the viral genome.</text>
</comment>
<comment type="subcellular location">
    <subcellularLocation>
        <location evidence="4">Host endoplasmic reticulum</location>
    </subcellularLocation>
    <subcellularLocation>
        <location evidence="5">Host membrane</location>
        <topology evidence="5">Single-pass membrane protein</topology>
    </subcellularLocation>
</comment>
<dbReference type="InterPro" id="IPR043128">
    <property type="entry name" value="Rev_trsase/Diguanyl_cyclase"/>
</dbReference>
<keyword evidence="16" id="KW-0693">Viral RNA replication</keyword>
<evidence type="ECO:0000256" key="9">
    <source>
        <dbReference type="ARBA" id="ARBA00022679"/>
    </source>
</evidence>
<evidence type="ECO:0000256" key="18">
    <source>
        <dbReference type="ARBA" id="ARBA00023184"/>
    </source>
</evidence>
<dbReference type="PRINTS" id="PR00918">
    <property type="entry name" value="CALICVIRUSNS"/>
</dbReference>
<keyword evidence="12" id="KW-0547">Nucleotide-binding</keyword>
<dbReference type="Pfam" id="PF00680">
    <property type="entry name" value="RdRP_1"/>
    <property type="match status" value="1"/>
</dbReference>
<sequence>MLSSIEMLLGGESVNFVHTQEFKTCVQQVCELCPGIRGDCMELLMFCAWYGRKSKDRDEVVFVGTQAALAAGDTAGAIAIIRGFFITQFEMDVEITNDDCSLSDATGQNGLFATATSLFWSTFSRGASMLKGARDYTVESIWALARKAFMACLGGHAELVMKAASWIDDVWKRMAAWCQEMISKSAQWMAGFRECLAFGMGIVGVAAVLVLVEKFMIGCNILGGPINLAQTFVLCFVSYIGLRDGGAKISSGAAIYMSALVASCKDVVCAIASTMSADGSNAQSNPLELLEVFTKSISNISAASVVQTGRVFNAVTQVKNGCVTIWSCVQQISSFLWEMLDQGFGIKSRALADLSVMLGQDVQGWLRRCDAACEHMCLFPSVPQDILMNFKNLKYQGQQIRAALLSRSERGSIAALASVNKALERLNELLTSAILAGSGGPRYEPMWLAFIGQPGVGKSTVVNSMVARYLEDNNLEQGDSYARNCLDPYWSGYRRQAVVTYDDLGALSNGSTVSEEAELIKLVSRDALPLNMASLEEKGMYFDSGLIITSSNFTSYSPQAAIHDAQAYYRRRSMLIEVKKKPGVPMSAEAPLAHQTYVLRRSAEPFDELQTFDTFEDLYAHFLNLRREHDEKQRQIMASMKLRPVTLDTKVSALSTLLPMLTGVVPISIDEFLKREHPGWFFLCYHAGKMYIANSETHLKILTEFDAVESEDLVRAEQAALNTAVRFGGILRTMPNLDPLVTHYLADLVEKGVYTSDLCVRSSLKREDEQLFELADKMPQWQRAMVFVLSAKMSESNRGFFSHLYAQMCDALQKAYTMDVKRWPVAVKVGLGLAAFLVLGKTVLWTLSYLGAFGHGAAFTLAATRTFALGQSDDEVRRNTSEYRHRNAPVRARHWAKAQNTGISFEWLMKHCLGSLCWGHRHCQVLLLPGKQLVGVYHFLKGIPDGVIVEITMDDQRFYVSWHKDCLSLCEGSELSVYRHPTLRDMPFSVMDRCVFGLEHLPDTFPAVFCSCKIDESTGEYVSEYADITVKKRNVALNVFHGEYQRMVPVCLEYQAHTVNRDCGSMIIANINGMDRLVGLHVSGVGGFGQACLLPSELQLAVAQNHFEPDYVEFEYPESVGDGTQVIGLLKPEKKFYTQQKTSYVRTPDEWHLGTECAKEPAILSKFDDRLVGTPNSGYDPYRAGMAKYKDAAGPFEEDTLALASDQICEEWFDAAGDFDFSECSVAEAINGVPDVEYYDPLVLNTSEGYPYLLSRDHNKGKARFLVEEDGKLVPNAELQAGIDRIERESLERVPTLVGVECAKDEKLPLRKIYDAPKTRLFTVLPMDFNIVVRKKFFPFVKFLMQNRDRLPCQVGLNPYGREWGRVALTLLEKGDSILCCDYSRFDGIMPKQVMWVIAGMINRLMGGSESLQIQRAHILMACSGRYGICAGKVWRVENGIPSGFPLTVIINSVFNELIVRYIYLQVFVGDRLMRASFRRYVSLVVYGDDNLISISPTISMVFNGEAIQRIARSLHIGITDGVDKTLDVLNFRSLEQCDFLKRAFVKDRSGRWRAPMDLDSLWSQLHWVKTQFLGVNEAYLVNLEAVLRELFLHDVGLVKSYRAKALAIKWIEPSMLPTLEQIEAFHEMQMSGKEIAAYGYDALLMPTMLGPIGKVDKEAHDFEFRNLVASRSGVYKFVPGDFVLCLRVASKYGEDGMELNWPLTSGRGELPTAGWLRENVLRKGCELYKVLRAKIKEGRRLVFLARNNNVFSTVFLVLVGLEFKLIRVEESNQILSKAISMVRQLGYLVDVFPEAFFARGRDCDVNRVGKKIVDVFNASPSEVNVMRLSTSMALRAVEGVLPVFPLDDVERYVTYLRDQGKSGILVLTELRIFALQGLPGPLWRDWIKRGGGDYNDCAFVAHVVYFDAMNTLHSEIVVPCSVCKGNRLNEVLIINGKPLQHHSKDDQIYLHPLGSAMRQLEEKFQAGF</sequence>
<keyword evidence="18" id="KW-1038">Host endoplasmic reticulum</keyword>
<dbReference type="GO" id="GO:0039694">
    <property type="term" value="P:viral RNA genome replication"/>
    <property type="evidence" value="ECO:0007669"/>
    <property type="project" value="InterPro"/>
</dbReference>
<keyword evidence="13" id="KW-0378">Hydrolase</keyword>
<evidence type="ECO:0000256" key="5">
    <source>
        <dbReference type="ARBA" id="ARBA00004379"/>
    </source>
</evidence>
<dbReference type="PROSITE" id="PS51218">
    <property type="entry name" value="SF3_HELICASE_2"/>
    <property type="match status" value="1"/>
</dbReference>
<proteinExistence type="predicted"/>
<dbReference type="InterPro" id="IPR000605">
    <property type="entry name" value="Helicase_SF3_ssDNA/RNA_vir"/>
</dbReference>
<dbReference type="GO" id="GO:0003723">
    <property type="term" value="F:RNA binding"/>
    <property type="evidence" value="ECO:0007669"/>
    <property type="project" value="InterPro"/>
</dbReference>
<evidence type="ECO:0000256" key="3">
    <source>
        <dbReference type="ARBA" id="ARBA00003682"/>
    </source>
</evidence>
<dbReference type="InterPro" id="IPR004004">
    <property type="entry name" value="Helic/Pol/Pept_Calicivir-typ"/>
</dbReference>